<dbReference type="Gene3D" id="3.30.200.20">
    <property type="entry name" value="Phosphorylase Kinase, domain 1"/>
    <property type="match status" value="1"/>
</dbReference>
<keyword evidence="12 20" id="KW-0067">ATP-binding</keyword>
<dbReference type="PANTHER" id="PTHR47974:SF19">
    <property type="entry name" value="RECEPTOR-LIKE SERINE_THREONINE-PROTEIN KINASE"/>
    <property type="match status" value="1"/>
</dbReference>
<keyword evidence="16" id="KW-0675">Receptor</keyword>
<gene>
    <name evidence="26" type="ORF">RHSIM_Rhsim04G0060200</name>
</gene>
<evidence type="ECO:0000256" key="14">
    <source>
        <dbReference type="ARBA" id="ARBA00023136"/>
    </source>
</evidence>
<evidence type="ECO:0000259" key="24">
    <source>
        <dbReference type="PROSITE" id="PS50927"/>
    </source>
</evidence>
<name>A0A834LNP0_RHOSS</name>
<keyword evidence="27" id="KW-1185">Reference proteome</keyword>
<dbReference type="Pfam" id="PF00069">
    <property type="entry name" value="Pkinase"/>
    <property type="match status" value="1"/>
</dbReference>
<dbReference type="Pfam" id="PF08276">
    <property type="entry name" value="PAN_2"/>
    <property type="match status" value="1"/>
</dbReference>
<dbReference type="GO" id="GO:0005886">
    <property type="term" value="C:plasma membrane"/>
    <property type="evidence" value="ECO:0007669"/>
    <property type="project" value="UniProtKB-SubCell"/>
</dbReference>
<evidence type="ECO:0000256" key="15">
    <source>
        <dbReference type="ARBA" id="ARBA00023157"/>
    </source>
</evidence>
<evidence type="ECO:0000256" key="4">
    <source>
        <dbReference type="ARBA" id="ARBA00022527"/>
    </source>
</evidence>
<dbReference type="InterPro" id="IPR001480">
    <property type="entry name" value="Bulb-type_lectin_dom"/>
</dbReference>
<evidence type="ECO:0000256" key="6">
    <source>
        <dbReference type="ARBA" id="ARBA00022679"/>
    </source>
</evidence>
<feature type="transmembrane region" description="Helical" evidence="22">
    <location>
        <begin position="736"/>
        <end position="759"/>
    </location>
</feature>
<evidence type="ECO:0000259" key="23">
    <source>
        <dbReference type="PROSITE" id="PS50011"/>
    </source>
</evidence>
<dbReference type="Pfam" id="PF00954">
    <property type="entry name" value="S_locus_glycop"/>
    <property type="match status" value="1"/>
</dbReference>
<keyword evidence="8" id="KW-0732">Signal</keyword>
<accession>A0A834LNP0</accession>
<dbReference type="GO" id="GO:0004674">
    <property type="term" value="F:protein serine/threonine kinase activity"/>
    <property type="evidence" value="ECO:0007669"/>
    <property type="project" value="UniProtKB-KW"/>
</dbReference>
<proteinExistence type="predicted"/>
<keyword evidence="10 20" id="KW-0547">Nucleotide-binding</keyword>
<evidence type="ECO:0000256" key="2">
    <source>
        <dbReference type="ARBA" id="ARBA00012513"/>
    </source>
</evidence>
<dbReference type="PROSITE" id="PS50011">
    <property type="entry name" value="PROTEIN_KINASE_DOM"/>
    <property type="match status" value="1"/>
</dbReference>
<evidence type="ECO:0000256" key="21">
    <source>
        <dbReference type="SAM" id="MobiDB-lite"/>
    </source>
</evidence>
<dbReference type="SUPFAM" id="SSF51110">
    <property type="entry name" value="alpha-D-mannose-specific plant lectins"/>
    <property type="match status" value="1"/>
</dbReference>
<dbReference type="PROSITE" id="PS50948">
    <property type="entry name" value="PAN"/>
    <property type="match status" value="1"/>
</dbReference>
<dbReference type="Proteomes" id="UP000626092">
    <property type="component" value="Unassembled WGS sequence"/>
</dbReference>
<evidence type="ECO:0000256" key="13">
    <source>
        <dbReference type="ARBA" id="ARBA00022989"/>
    </source>
</evidence>
<evidence type="ECO:0000256" key="10">
    <source>
        <dbReference type="ARBA" id="ARBA00022741"/>
    </source>
</evidence>
<dbReference type="InterPro" id="IPR003609">
    <property type="entry name" value="Pan_app"/>
</dbReference>
<keyword evidence="3" id="KW-1003">Cell membrane</keyword>
<keyword evidence="4" id="KW-0723">Serine/threonine-protein kinase</keyword>
<evidence type="ECO:0000313" key="27">
    <source>
        <dbReference type="Proteomes" id="UP000626092"/>
    </source>
</evidence>
<evidence type="ECO:0000259" key="25">
    <source>
        <dbReference type="PROSITE" id="PS50948"/>
    </source>
</evidence>
<dbReference type="Gene3D" id="2.90.10.10">
    <property type="entry name" value="Bulb-type lectin domain"/>
    <property type="match status" value="1"/>
</dbReference>
<dbReference type="EMBL" id="WJXA01000004">
    <property type="protein sequence ID" value="KAF7146484.1"/>
    <property type="molecule type" value="Genomic_DNA"/>
</dbReference>
<dbReference type="CDD" id="cd14066">
    <property type="entry name" value="STKc_IRAK"/>
    <property type="match status" value="1"/>
</dbReference>
<dbReference type="AlphaFoldDB" id="A0A834LNP0"/>
<keyword evidence="7 22" id="KW-0812">Transmembrane</keyword>
<sequence length="1120" mass="126069">MLHVSERPRKGRALEGIFFDEDSTISQPLVDWNSPPIYDEYTEEGFLIIKRHQYSGSITTGKTIVECSKTFNYDGHEKTKKLSATKVSHTLLSKPTSILGKRKVVGVEVVSHEMIYNLELHATEPSQQSSTWVSNKRKSDDSNWIDEYVYEQRTKLFETYGIIHEFECLFIMDSGSQGNYVSQKLVSFLNLPTEYLSKPYHVSWVNQGSRIPVIKRCLVEFSIGSQYWDKIWCNVLPMESYDVLLGRPWQWDRDVNYQGRKNVYELKMNGNSIKLFPTVEKMKREKLLFIAEKGRDMGVRTNSYFIFSLLFLFFTFNLPISQGSDTISANQSLSGDQTLVSANGTFKLGFYNQPGNSSNYYICIVYNKVSLPTIVWIANRDKPISDKYSSVLKIIDGNLVLLNELEIPIWSTNQNSAAASSVVAVLGDDGNLVVKDGFNSTQPIWQSFDFPTDTWLPGGKIAYNKRTKTHQNLTSWKNSEDPSQGLFSLSLIADTKEYVISWNGSERYWTSGSWNGKIFSLVPEMSLNGNYNFSYVDNENESYFTYSMYNKSIISRFVMDVSGHITQLTWLETTGQWNLFWSQPKQQCEVYTFCGAFGTCNQITQPFCNCLKGFSPKSVRDWNLSDHSGGCVRTNKLQCGNTSVANQESTGKFYEYPNMGLPDNSLSVASSSAAECESSCLNNCSCTAYSYYSNRCSIWIGELVNLQLTPNDGTGRSFNLRLAASEFPKGKENKGIIIGAVAGSVAVVLLLGLVFIIIWKRQRRFVGKTRVEGSLVAFGYRDLQSATKNFSEKLGGGGFGSVFKGTLPDSTIIAVKKLESISQGEKQFRMEVSTIGIIQHVNLVRLRGFCSDSNQKLLVYDYMPNGSLDTHLFHERLGQVLNWKTRYEIALGTARGLTYLHEKCRDCIIHCDIKPENILLDGEFCPKVADFGLAKLIGREFSRVLTTIRGTRGYLAPEWISGVAITTKADVYSYGMMLFELVSGRRNSEQSDQDGKFKFFPTWAASVVVEGGDLFSLLDHRLETNADDEEIKRIARVACWCIQDDENHRPTMGQVVQILEGVQEVNPPQVPRSLQAFVENDEHIVMFTDSSSGQSSHSQSAHSTASTRASSTSSTMISKS</sequence>
<evidence type="ECO:0000256" key="9">
    <source>
        <dbReference type="ARBA" id="ARBA00022734"/>
    </source>
</evidence>
<dbReference type="GO" id="GO:0030246">
    <property type="term" value="F:carbohydrate binding"/>
    <property type="evidence" value="ECO:0007669"/>
    <property type="project" value="UniProtKB-KW"/>
</dbReference>
<dbReference type="PANTHER" id="PTHR47974">
    <property type="entry name" value="OS07G0415500 PROTEIN"/>
    <property type="match status" value="1"/>
</dbReference>
<reference evidence="26" key="1">
    <citation type="submission" date="2019-11" db="EMBL/GenBank/DDBJ databases">
        <authorList>
            <person name="Liu Y."/>
            <person name="Hou J."/>
            <person name="Li T.-Q."/>
            <person name="Guan C.-H."/>
            <person name="Wu X."/>
            <person name="Wu H.-Z."/>
            <person name="Ling F."/>
            <person name="Zhang R."/>
            <person name="Shi X.-G."/>
            <person name="Ren J.-P."/>
            <person name="Chen E.-F."/>
            <person name="Sun J.-M."/>
        </authorList>
    </citation>
    <scope>NUCLEOTIDE SEQUENCE</scope>
    <source>
        <strain evidence="26">Adult_tree_wgs_1</strain>
        <tissue evidence="26">Leaves</tissue>
    </source>
</reference>
<comment type="caution">
    <text evidence="26">The sequence shown here is derived from an EMBL/GenBank/DDBJ whole genome shotgun (WGS) entry which is preliminary data.</text>
</comment>
<dbReference type="CDD" id="cd00303">
    <property type="entry name" value="retropepsin_like"/>
    <property type="match status" value="1"/>
</dbReference>
<dbReference type="InterPro" id="IPR017441">
    <property type="entry name" value="Protein_kinase_ATP_BS"/>
</dbReference>
<dbReference type="GO" id="GO:0048544">
    <property type="term" value="P:recognition of pollen"/>
    <property type="evidence" value="ECO:0007669"/>
    <property type="project" value="InterPro"/>
</dbReference>
<evidence type="ECO:0000256" key="16">
    <source>
        <dbReference type="ARBA" id="ARBA00023170"/>
    </source>
</evidence>
<comment type="catalytic activity">
    <reaction evidence="18">
        <text>L-threonyl-[protein] + ATP = O-phospho-L-threonyl-[protein] + ADP + H(+)</text>
        <dbReference type="Rhea" id="RHEA:46608"/>
        <dbReference type="Rhea" id="RHEA-COMP:11060"/>
        <dbReference type="Rhea" id="RHEA-COMP:11605"/>
        <dbReference type="ChEBI" id="CHEBI:15378"/>
        <dbReference type="ChEBI" id="CHEBI:30013"/>
        <dbReference type="ChEBI" id="CHEBI:30616"/>
        <dbReference type="ChEBI" id="CHEBI:61977"/>
        <dbReference type="ChEBI" id="CHEBI:456216"/>
        <dbReference type="EC" id="2.7.11.1"/>
    </reaction>
</comment>
<comment type="catalytic activity">
    <reaction evidence="19">
        <text>L-seryl-[protein] + ATP = O-phospho-L-seryl-[protein] + ADP + H(+)</text>
        <dbReference type="Rhea" id="RHEA:17989"/>
        <dbReference type="Rhea" id="RHEA-COMP:9863"/>
        <dbReference type="Rhea" id="RHEA-COMP:11604"/>
        <dbReference type="ChEBI" id="CHEBI:15378"/>
        <dbReference type="ChEBI" id="CHEBI:29999"/>
        <dbReference type="ChEBI" id="CHEBI:30616"/>
        <dbReference type="ChEBI" id="CHEBI:83421"/>
        <dbReference type="ChEBI" id="CHEBI:456216"/>
        <dbReference type="EC" id="2.7.11.1"/>
    </reaction>
</comment>
<feature type="binding site" evidence="20">
    <location>
        <position position="817"/>
    </location>
    <ligand>
        <name>ATP</name>
        <dbReference type="ChEBI" id="CHEBI:30616"/>
    </ligand>
</feature>
<keyword evidence="17" id="KW-0325">Glycoprotein</keyword>
<feature type="domain" description="Protein kinase" evidence="23">
    <location>
        <begin position="788"/>
        <end position="1078"/>
    </location>
</feature>
<dbReference type="InterPro" id="IPR008271">
    <property type="entry name" value="Ser/Thr_kinase_AS"/>
</dbReference>
<evidence type="ECO:0000256" key="12">
    <source>
        <dbReference type="ARBA" id="ARBA00022840"/>
    </source>
</evidence>
<evidence type="ECO:0000256" key="5">
    <source>
        <dbReference type="ARBA" id="ARBA00022553"/>
    </source>
</evidence>
<dbReference type="Pfam" id="PF01453">
    <property type="entry name" value="B_lectin"/>
    <property type="match status" value="1"/>
</dbReference>
<evidence type="ECO:0000256" key="17">
    <source>
        <dbReference type="ARBA" id="ARBA00023180"/>
    </source>
</evidence>
<dbReference type="FunFam" id="3.30.200.20:FF:000250">
    <property type="entry name" value="Serine/threonine-protein kinase"/>
    <property type="match status" value="1"/>
</dbReference>
<dbReference type="GO" id="GO:0005524">
    <property type="term" value="F:ATP binding"/>
    <property type="evidence" value="ECO:0007669"/>
    <property type="project" value="UniProtKB-UniRule"/>
</dbReference>
<keyword evidence="5" id="KW-0597">Phosphoprotein</keyword>
<evidence type="ECO:0000256" key="18">
    <source>
        <dbReference type="ARBA" id="ARBA00047899"/>
    </source>
</evidence>
<dbReference type="PROSITE" id="PS00107">
    <property type="entry name" value="PROTEIN_KINASE_ATP"/>
    <property type="match status" value="1"/>
</dbReference>
<keyword evidence="15" id="KW-1015">Disulfide bond</keyword>
<dbReference type="EC" id="2.7.11.1" evidence="2"/>
<keyword evidence="11" id="KW-0418">Kinase</keyword>
<organism evidence="26 27">
    <name type="scientific">Rhododendron simsii</name>
    <name type="common">Sims's rhododendron</name>
    <dbReference type="NCBI Taxonomy" id="118357"/>
    <lineage>
        <taxon>Eukaryota</taxon>
        <taxon>Viridiplantae</taxon>
        <taxon>Streptophyta</taxon>
        <taxon>Embryophyta</taxon>
        <taxon>Tracheophyta</taxon>
        <taxon>Spermatophyta</taxon>
        <taxon>Magnoliopsida</taxon>
        <taxon>eudicotyledons</taxon>
        <taxon>Gunneridae</taxon>
        <taxon>Pentapetalae</taxon>
        <taxon>asterids</taxon>
        <taxon>Ericales</taxon>
        <taxon>Ericaceae</taxon>
        <taxon>Ericoideae</taxon>
        <taxon>Rhodoreae</taxon>
        <taxon>Rhododendron</taxon>
    </lineage>
</organism>
<dbReference type="SMART" id="SM00108">
    <property type="entry name" value="B_lectin"/>
    <property type="match status" value="1"/>
</dbReference>
<feature type="domain" description="Apple" evidence="25">
    <location>
        <begin position="639"/>
        <end position="723"/>
    </location>
</feature>
<dbReference type="InterPro" id="IPR011009">
    <property type="entry name" value="Kinase-like_dom_sf"/>
</dbReference>
<dbReference type="SMART" id="SM00473">
    <property type="entry name" value="PAN_AP"/>
    <property type="match status" value="1"/>
</dbReference>
<keyword evidence="6" id="KW-0808">Transferase</keyword>
<dbReference type="PROSITE" id="PS50927">
    <property type="entry name" value="BULB_LECTIN"/>
    <property type="match status" value="1"/>
</dbReference>
<dbReference type="InterPro" id="IPR000858">
    <property type="entry name" value="S_locus_glycoprot_dom"/>
</dbReference>
<dbReference type="InterPro" id="IPR021109">
    <property type="entry name" value="Peptidase_aspartic_dom_sf"/>
</dbReference>
<dbReference type="OrthoDB" id="643280at2759"/>
<evidence type="ECO:0000256" key="1">
    <source>
        <dbReference type="ARBA" id="ARBA00004251"/>
    </source>
</evidence>
<dbReference type="FunFam" id="1.10.510.10:FF:000227">
    <property type="entry name" value="Serine/threonine-protein kinase"/>
    <property type="match status" value="1"/>
</dbReference>
<evidence type="ECO:0000256" key="19">
    <source>
        <dbReference type="ARBA" id="ARBA00048679"/>
    </source>
</evidence>
<dbReference type="CDD" id="cd00028">
    <property type="entry name" value="B_lectin"/>
    <property type="match status" value="1"/>
</dbReference>
<keyword evidence="9" id="KW-0430">Lectin</keyword>
<dbReference type="Gene3D" id="1.10.510.10">
    <property type="entry name" value="Transferase(Phosphotransferase) domain 1"/>
    <property type="match status" value="1"/>
</dbReference>
<feature type="domain" description="Bulb-type lectin" evidence="24">
    <location>
        <begin position="324"/>
        <end position="447"/>
    </location>
</feature>
<dbReference type="SUPFAM" id="SSF56112">
    <property type="entry name" value="Protein kinase-like (PK-like)"/>
    <property type="match status" value="1"/>
</dbReference>
<evidence type="ECO:0000256" key="20">
    <source>
        <dbReference type="PROSITE-ProRule" id="PRU10141"/>
    </source>
</evidence>
<dbReference type="CDD" id="cd01098">
    <property type="entry name" value="PAN_AP_plant"/>
    <property type="match status" value="1"/>
</dbReference>
<comment type="subcellular location">
    <subcellularLocation>
        <location evidence="1">Cell membrane</location>
        <topology evidence="1">Single-pass type I membrane protein</topology>
    </subcellularLocation>
</comment>
<dbReference type="Gene3D" id="2.40.70.10">
    <property type="entry name" value="Acid Proteases"/>
    <property type="match status" value="1"/>
</dbReference>
<evidence type="ECO:0000256" key="22">
    <source>
        <dbReference type="SAM" id="Phobius"/>
    </source>
</evidence>
<evidence type="ECO:0000256" key="7">
    <source>
        <dbReference type="ARBA" id="ARBA00022692"/>
    </source>
</evidence>
<keyword evidence="13 22" id="KW-1133">Transmembrane helix</keyword>
<dbReference type="SMART" id="SM00220">
    <property type="entry name" value="S_TKc"/>
    <property type="match status" value="1"/>
</dbReference>
<dbReference type="InterPro" id="IPR036426">
    <property type="entry name" value="Bulb-type_lectin_dom_sf"/>
</dbReference>
<evidence type="ECO:0000256" key="11">
    <source>
        <dbReference type="ARBA" id="ARBA00022777"/>
    </source>
</evidence>
<evidence type="ECO:0000256" key="3">
    <source>
        <dbReference type="ARBA" id="ARBA00022475"/>
    </source>
</evidence>
<dbReference type="PROSITE" id="PS00108">
    <property type="entry name" value="PROTEIN_KINASE_ST"/>
    <property type="match status" value="1"/>
</dbReference>
<evidence type="ECO:0000313" key="26">
    <source>
        <dbReference type="EMBL" id="KAF7146484.1"/>
    </source>
</evidence>
<keyword evidence="14 22" id="KW-0472">Membrane</keyword>
<feature type="region of interest" description="Disordered" evidence="21">
    <location>
        <begin position="1089"/>
        <end position="1120"/>
    </location>
</feature>
<dbReference type="InterPro" id="IPR000719">
    <property type="entry name" value="Prot_kinase_dom"/>
</dbReference>
<dbReference type="FunFam" id="2.90.10.10:FF:000009">
    <property type="entry name" value="Receptor-like serine/threonine-protein kinase SD1-8"/>
    <property type="match status" value="1"/>
</dbReference>
<protein>
    <recommendedName>
        <fullName evidence="2">non-specific serine/threonine protein kinase</fullName>
        <ecNumber evidence="2">2.7.11.1</ecNumber>
    </recommendedName>
</protein>
<evidence type="ECO:0000256" key="8">
    <source>
        <dbReference type="ARBA" id="ARBA00022729"/>
    </source>
</evidence>